<proteinExistence type="predicted"/>
<name>A0A6A5SM70_9PLEO</name>
<keyword evidence="2" id="KW-1185">Reference proteome</keyword>
<evidence type="ECO:0000313" key="2">
    <source>
        <dbReference type="Proteomes" id="UP000800038"/>
    </source>
</evidence>
<dbReference type="EMBL" id="ML976043">
    <property type="protein sequence ID" value="KAF1941731.1"/>
    <property type="molecule type" value="Genomic_DNA"/>
</dbReference>
<gene>
    <name evidence="1" type="ORF">EJ02DRAFT_491042</name>
</gene>
<evidence type="ECO:0000313" key="1">
    <source>
        <dbReference type="EMBL" id="KAF1941731.1"/>
    </source>
</evidence>
<evidence type="ECO:0008006" key="3">
    <source>
        <dbReference type="Google" id="ProtNLM"/>
    </source>
</evidence>
<protein>
    <recommendedName>
        <fullName evidence="3">Tc1-like transposase DDE domain-containing protein</fullName>
    </recommendedName>
</protein>
<dbReference type="InterPro" id="IPR036397">
    <property type="entry name" value="RNaseH_sf"/>
</dbReference>
<dbReference type="Gene3D" id="3.30.420.10">
    <property type="entry name" value="Ribonuclease H-like superfamily/Ribonuclease H"/>
    <property type="match status" value="1"/>
</dbReference>
<dbReference type="AlphaFoldDB" id="A0A6A5SM70"/>
<dbReference type="Proteomes" id="UP000800038">
    <property type="component" value="Unassembled WGS sequence"/>
</dbReference>
<accession>A0A6A5SM70</accession>
<dbReference type="OrthoDB" id="3943628at2759"/>
<organism evidence="1 2">
    <name type="scientific">Clathrospora elynae</name>
    <dbReference type="NCBI Taxonomy" id="706981"/>
    <lineage>
        <taxon>Eukaryota</taxon>
        <taxon>Fungi</taxon>
        <taxon>Dikarya</taxon>
        <taxon>Ascomycota</taxon>
        <taxon>Pezizomycotina</taxon>
        <taxon>Dothideomycetes</taxon>
        <taxon>Pleosporomycetidae</taxon>
        <taxon>Pleosporales</taxon>
        <taxon>Diademaceae</taxon>
        <taxon>Clathrospora</taxon>
    </lineage>
</organism>
<sequence>MVTRGIPHSKEDVFCFNNVSHHQGWAMISDGKRRGRPALITNQQIKEMDRIIREDGFEARKLSWQELGFEAWIEGIQAWTIARAMGDTIGYSKCIACQKQWVNKSTALHQKEWSKVTLERHPKPKDWHNDFKLSLTFYDIPSNTNGKMTQKDYISQILEPVVKPWLDAGHTFILEEDSNSGHGPGKSNVVRTWKQVHNLKHYFNCHSSPDLAPIENCWQPPKQYVRKFPHWNEQDTRELALEGWDKISQSFINKRVESMPQRLQDCIDIEGRMTGW</sequence>
<dbReference type="GO" id="GO:0003676">
    <property type="term" value="F:nucleic acid binding"/>
    <property type="evidence" value="ECO:0007669"/>
    <property type="project" value="InterPro"/>
</dbReference>
<reference evidence="1" key="1">
    <citation type="journal article" date="2020" name="Stud. Mycol.">
        <title>101 Dothideomycetes genomes: a test case for predicting lifestyles and emergence of pathogens.</title>
        <authorList>
            <person name="Haridas S."/>
            <person name="Albert R."/>
            <person name="Binder M."/>
            <person name="Bloem J."/>
            <person name="Labutti K."/>
            <person name="Salamov A."/>
            <person name="Andreopoulos B."/>
            <person name="Baker S."/>
            <person name="Barry K."/>
            <person name="Bills G."/>
            <person name="Bluhm B."/>
            <person name="Cannon C."/>
            <person name="Castanera R."/>
            <person name="Culley D."/>
            <person name="Daum C."/>
            <person name="Ezra D."/>
            <person name="Gonzalez J."/>
            <person name="Henrissat B."/>
            <person name="Kuo A."/>
            <person name="Liang C."/>
            <person name="Lipzen A."/>
            <person name="Lutzoni F."/>
            <person name="Magnuson J."/>
            <person name="Mondo S."/>
            <person name="Nolan M."/>
            <person name="Ohm R."/>
            <person name="Pangilinan J."/>
            <person name="Park H.-J."/>
            <person name="Ramirez L."/>
            <person name="Alfaro M."/>
            <person name="Sun H."/>
            <person name="Tritt A."/>
            <person name="Yoshinaga Y."/>
            <person name="Zwiers L.-H."/>
            <person name="Turgeon B."/>
            <person name="Goodwin S."/>
            <person name="Spatafora J."/>
            <person name="Crous P."/>
            <person name="Grigoriev I."/>
        </authorList>
    </citation>
    <scope>NUCLEOTIDE SEQUENCE</scope>
    <source>
        <strain evidence="1">CBS 161.51</strain>
    </source>
</reference>